<keyword evidence="2" id="KW-1185">Reference proteome</keyword>
<accession>A0A9W4SIC6</accession>
<protein>
    <submittedName>
        <fullName evidence="1">8349_t:CDS:1</fullName>
    </submittedName>
</protein>
<dbReference type="OrthoDB" id="2319592at2759"/>
<dbReference type="AlphaFoldDB" id="A0A9W4SIC6"/>
<evidence type="ECO:0000313" key="1">
    <source>
        <dbReference type="EMBL" id="CAI2169441.1"/>
    </source>
</evidence>
<feature type="non-terminal residue" evidence="1">
    <location>
        <position position="1"/>
    </location>
</feature>
<dbReference type="Proteomes" id="UP001153678">
    <property type="component" value="Unassembled WGS sequence"/>
</dbReference>
<gene>
    <name evidence="1" type="ORF">FWILDA_LOCUS4082</name>
</gene>
<proteinExistence type="predicted"/>
<organism evidence="1 2">
    <name type="scientific">Funneliformis geosporum</name>
    <dbReference type="NCBI Taxonomy" id="1117311"/>
    <lineage>
        <taxon>Eukaryota</taxon>
        <taxon>Fungi</taxon>
        <taxon>Fungi incertae sedis</taxon>
        <taxon>Mucoromycota</taxon>
        <taxon>Glomeromycotina</taxon>
        <taxon>Glomeromycetes</taxon>
        <taxon>Glomerales</taxon>
        <taxon>Glomeraceae</taxon>
        <taxon>Funneliformis</taxon>
    </lineage>
</organism>
<reference evidence="1" key="1">
    <citation type="submission" date="2022-08" db="EMBL/GenBank/DDBJ databases">
        <authorList>
            <person name="Kallberg Y."/>
            <person name="Tangrot J."/>
            <person name="Rosling A."/>
        </authorList>
    </citation>
    <scope>NUCLEOTIDE SEQUENCE</scope>
    <source>
        <strain evidence="1">Wild A</strain>
    </source>
</reference>
<sequence>STQYWRPCARQQKTDPFYKLHHLTCLPSSCLATTRESFIRVLITPIDLIKYGLQHVTPRTIAHELVKNKDGPAEASFQAALYAAFNGLLPTGMIKHNEKWAGYELKISRADFSGPVTQAGKYAEHFKINIHLVNFYPDTSSTPVFPDTTANIIVVNVKCNKDCSQFKIDSSNSNGPKNEFINNLLSNSK</sequence>
<comment type="caution">
    <text evidence="1">The sequence shown here is derived from an EMBL/GenBank/DDBJ whole genome shotgun (WGS) entry which is preliminary data.</text>
</comment>
<evidence type="ECO:0000313" key="2">
    <source>
        <dbReference type="Proteomes" id="UP001153678"/>
    </source>
</evidence>
<dbReference type="EMBL" id="CAMKVN010000586">
    <property type="protein sequence ID" value="CAI2169441.1"/>
    <property type="molecule type" value="Genomic_DNA"/>
</dbReference>
<name>A0A9W4SIC6_9GLOM</name>